<proteinExistence type="predicted"/>
<feature type="chain" id="PRO_5029581371" description="Immunoglobulin domain-containing protein" evidence="2">
    <location>
        <begin position="24"/>
        <end position="369"/>
    </location>
</feature>
<feature type="domain" description="Immunoglobulin" evidence="3">
    <location>
        <begin position="34"/>
        <end position="133"/>
    </location>
</feature>
<feature type="transmembrane region" description="Helical" evidence="1">
    <location>
        <begin position="291"/>
        <end position="316"/>
    </location>
</feature>
<dbReference type="InterPro" id="IPR013783">
    <property type="entry name" value="Ig-like_fold"/>
</dbReference>
<organism evidence="4 5">
    <name type="scientific">Strongylocentrotus purpuratus</name>
    <name type="common">Purple sea urchin</name>
    <dbReference type="NCBI Taxonomy" id="7668"/>
    <lineage>
        <taxon>Eukaryota</taxon>
        <taxon>Metazoa</taxon>
        <taxon>Echinodermata</taxon>
        <taxon>Eleutherozoa</taxon>
        <taxon>Echinozoa</taxon>
        <taxon>Echinoidea</taxon>
        <taxon>Euechinoidea</taxon>
        <taxon>Echinacea</taxon>
        <taxon>Camarodonta</taxon>
        <taxon>Echinidea</taxon>
        <taxon>Strongylocentrotidae</taxon>
        <taxon>Strongylocentrotus</taxon>
    </lineage>
</organism>
<accession>A0A7M7PDV4</accession>
<dbReference type="GeneID" id="115927851"/>
<dbReference type="InterPro" id="IPR003599">
    <property type="entry name" value="Ig_sub"/>
</dbReference>
<dbReference type="Proteomes" id="UP000007110">
    <property type="component" value="Unassembled WGS sequence"/>
</dbReference>
<keyword evidence="1" id="KW-0812">Transmembrane</keyword>
<keyword evidence="1" id="KW-1133">Transmembrane helix</keyword>
<protein>
    <recommendedName>
        <fullName evidence="3">Immunoglobulin domain-containing protein</fullName>
    </recommendedName>
</protein>
<evidence type="ECO:0000313" key="5">
    <source>
        <dbReference type="Proteomes" id="UP000007110"/>
    </source>
</evidence>
<dbReference type="OrthoDB" id="10156086at2759"/>
<evidence type="ECO:0000256" key="1">
    <source>
        <dbReference type="SAM" id="Phobius"/>
    </source>
</evidence>
<feature type="signal peptide" evidence="2">
    <location>
        <begin position="1"/>
        <end position="23"/>
    </location>
</feature>
<dbReference type="KEGG" id="spu:115927851"/>
<keyword evidence="1" id="KW-0472">Membrane</keyword>
<keyword evidence="5" id="KW-1185">Reference proteome</keyword>
<dbReference type="RefSeq" id="XP_030849968.1">
    <property type="nucleotide sequence ID" value="XM_030994108.1"/>
</dbReference>
<keyword evidence="2" id="KW-0732">Signal</keyword>
<evidence type="ECO:0000313" key="4">
    <source>
        <dbReference type="EnsemblMetazoa" id="XP_030849968"/>
    </source>
</evidence>
<dbReference type="SUPFAM" id="SSF48726">
    <property type="entry name" value="Immunoglobulin"/>
    <property type="match status" value="1"/>
</dbReference>
<dbReference type="Gene3D" id="2.60.40.10">
    <property type="entry name" value="Immunoglobulins"/>
    <property type="match status" value="1"/>
</dbReference>
<sequence>MDKSQELIFLFVIFFALIPLSRSLSALMPLSSRSPFVTVTEDEAVQLEFPYPCDSNRVTIQSANRLPFYSSAEPESLNLPFYQLNRFSVTDGNCSVQVVINPVKRSDEATYICQTYVDGVIQGRFTRIRLNVHHPPGDVACTFNFNDDAVGDWVPLQCTAPVGSLAGGIYCYQDYTRLAPQSNIVQLGETLKQTFWARLQISIFCCSAILDRPKDRCDCKGFVWDPIGNISHTKTIIDPCPGTTPGLVATLSKYPEREVEDNSQLHQLINSPKPTDTNKDKSTANNTTMLWVHWSNGAAIVCMIIMLVIILIVLYLTKKIYKKCKKYEVTYHTETMVENETPFTSSQKKEIVLNVLSSNKHSMARPNSL</sequence>
<name>A0A7M7PDV4_STRPU</name>
<dbReference type="AlphaFoldDB" id="A0A7M7PDV4"/>
<dbReference type="SMART" id="SM00409">
    <property type="entry name" value="IG"/>
    <property type="match status" value="1"/>
</dbReference>
<evidence type="ECO:0000259" key="3">
    <source>
        <dbReference type="SMART" id="SM00409"/>
    </source>
</evidence>
<reference evidence="4" key="2">
    <citation type="submission" date="2021-01" db="UniProtKB">
        <authorList>
            <consortium name="EnsemblMetazoa"/>
        </authorList>
    </citation>
    <scope>IDENTIFICATION</scope>
</reference>
<evidence type="ECO:0000256" key="2">
    <source>
        <dbReference type="SAM" id="SignalP"/>
    </source>
</evidence>
<dbReference type="InterPro" id="IPR036179">
    <property type="entry name" value="Ig-like_dom_sf"/>
</dbReference>
<reference evidence="5" key="1">
    <citation type="submission" date="2015-02" db="EMBL/GenBank/DDBJ databases">
        <title>Genome sequencing for Strongylocentrotus purpuratus.</title>
        <authorList>
            <person name="Murali S."/>
            <person name="Liu Y."/>
            <person name="Vee V."/>
            <person name="English A."/>
            <person name="Wang M."/>
            <person name="Skinner E."/>
            <person name="Han Y."/>
            <person name="Muzny D.M."/>
            <person name="Worley K.C."/>
            <person name="Gibbs R.A."/>
        </authorList>
    </citation>
    <scope>NUCLEOTIDE SEQUENCE</scope>
</reference>
<dbReference type="InParanoid" id="A0A7M7PDV4"/>
<dbReference type="EnsemblMetazoa" id="XM_030994108">
    <property type="protein sequence ID" value="XP_030849968"/>
    <property type="gene ID" value="LOC115927851"/>
</dbReference>